<feature type="region of interest" description="Disordered" evidence="5">
    <location>
        <begin position="550"/>
        <end position="692"/>
    </location>
</feature>
<feature type="coiled-coil region" evidence="4">
    <location>
        <begin position="1267"/>
        <end position="1322"/>
    </location>
</feature>
<organism evidence="7 8">
    <name type="scientific">Nonomuraea dietziae</name>
    <dbReference type="NCBI Taxonomy" id="65515"/>
    <lineage>
        <taxon>Bacteria</taxon>
        <taxon>Bacillati</taxon>
        <taxon>Actinomycetota</taxon>
        <taxon>Actinomycetes</taxon>
        <taxon>Streptosporangiales</taxon>
        <taxon>Streptosporangiaceae</taxon>
        <taxon>Nonomuraea</taxon>
    </lineage>
</organism>
<dbReference type="GeneID" id="95388750"/>
<dbReference type="SUPFAM" id="SSF52540">
    <property type="entry name" value="P-loop containing nucleoside triphosphate hydrolases"/>
    <property type="match status" value="1"/>
</dbReference>
<dbReference type="PANTHER" id="PTHR32114">
    <property type="entry name" value="ABC TRANSPORTER ABCH.3"/>
    <property type="match status" value="1"/>
</dbReference>
<keyword evidence="7" id="KW-0378">Hydrolase</keyword>
<dbReference type="RefSeq" id="WP_183645844.1">
    <property type="nucleotide sequence ID" value="NZ_JACIBV010000001.1"/>
</dbReference>
<evidence type="ECO:0000313" key="8">
    <source>
        <dbReference type="Proteomes" id="UP000579945"/>
    </source>
</evidence>
<feature type="compositionally biased region" description="Low complexity" evidence="5">
    <location>
        <begin position="568"/>
        <end position="664"/>
    </location>
</feature>
<sequence length="1635" mass="171177">MRPHRLTLTAFGSFPGTETVDFDALAEAGLFLVHGPTGAGKTTLLDALCFALYGVVPGQRNSARSLRCDHAAPSVGPSVELEVTLRGRTLRIQRSPSWTRPKLRGTGFTEEKAKVIVSEQVRGQEWQGLTTRHDEAGDLIGQLLGMNADQFCQVAMLPQGDFARFLRADGDERRRLLERLFTVKVFTAAEAWLAEHRKRTWRESQEGRQEVEFTVKRLEEAAGETLLHALSSAASPSAVPVPVSAPVAGVVPAPRPEADGEAAPTQESDPLRWSGLLLEAARALAGQTTTAWSAAEATLREHRDRVEQATALADRQRRHAEATRLRRALDERAEERSDLLTILDEATRADRVLPLIAAARQRAETAGKARALAADALARARPLLSGPAGFENFSRPVPGRQSGPFGSSGSVGPRGLEGVDLGMLAEMERERLSEISKIAELLVDETRLAQLHRDRRAAEHEIATLSSRERAIASRLEVLPGLVRSADEAAAQARLDAARIPAAEAALASATARLEAIERRDRLTAELDAAHTEMVTRLRAAAPLSPALAALTPPLAPHPSPPAPPASLPRSSATSPFTESARPASGSSVSSSSAPGSDSGSFSPESLLPSSSSSASSSPESARPEAGSSVSPPSAPGSESGSLSPESPSPGSLPSASGSPASGVLEGGSAAGGLLERRQGDGHLVGAQGADPVGDIRAGRLWRAVKEEARRVERTLGDQLATLEGLRADESRLAELDERLAVLEAELSALAERELAARAAADDLPAALHEVAGQLAEARAAAGRLPSATAACDAAASGLATAGRRQELEEEAEAARDAYGAAVETAQALRDRLQEIRQARIEGMAAELAAQLSDGAPCAVCGSPDHPAPAAPASIAYAADDESEAQAAYDAALAERQSADSVLSSLSSRLDELAGAPTVAEAEAELAALSDELEALTALASQEEGLERAAQRLESEFEQALDQLHDTERRLTEARTAREGLAGERARVLARLDEARGEDASLGARRERLGGEIISLAELAECAERVGEIAARLDDALTALASLLASAPGPHTSRPPDPTTAPGTRTDSASDAGASRFRADRAEGETGRGWTVSVERCAGVDEVPVEGAGEWAVSAEGGAGVGGVPVEGAPGVGSGWVVSAEGGADVPATPVAARDGVEGDGASGEPMGRAEAGDASDQRAGGDAAVGKTSSESDGDAEAGGTWAEAPVEAVRVDREWVEGVRVVAERELARLRRAADTYPGLAGSAGELADEQVRLGAAFRELGVALAACRTRVEELGAEAERLAERILVARGQDATLVARLERLKEEAQLLREAHEATQAAMSAAAEHRDAVQAAEEAARQAGFLDAGDVLPAVRTQEEKEEKAERLRELDARHAAVTRTLADPELVAAAAQPPQDLAALEAEREQAEREHTALASARDRAERRVSRLAELHEELTACLGRWQPAADRHRLAERLAALTSGTSGDNQWSMSLSSYVLGERLRQVVDAANERLDHMSGGRYQLQHDLRKTAGARGRAGGGLGLRVLDGWTGVDRDPATLSGGESFITSLALALGLADVVTAEAGGAEIGTLFVDEGFGTLDEDTLDGVLDILDGLRDGGRAVGIVSHVAELRTRIPAQLRVAKTRKGSTLSVIAG</sequence>
<dbReference type="Proteomes" id="UP000579945">
    <property type="component" value="Unassembled WGS sequence"/>
</dbReference>
<accession>A0A7W5V5C4</accession>
<evidence type="ECO:0000256" key="2">
    <source>
        <dbReference type="ARBA" id="ARBA00011322"/>
    </source>
</evidence>
<dbReference type="Pfam" id="PF13558">
    <property type="entry name" value="SbcC_Walker_B"/>
    <property type="match status" value="1"/>
</dbReference>
<feature type="coiled-coil region" evidence="4">
    <location>
        <begin position="919"/>
        <end position="977"/>
    </location>
</feature>
<dbReference type="EMBL" id="JACIBV010000001">
    <property type="protein sequence ID" value="MBB3726388.1"/>
    <property type="molecule type" value="Genomic_DNA"/>
</dbReference>
<dbReference type="Gene3D" id="3.40.50.300">
    <property type="entry name" value="P-loop containing nucleotide triphosphate hydrolases"/>
    <property type="match status" value="2"/>
</dbReference>
<feature type="region of interest" description="Disordered" evidence="5">
    <location>
        <begin position="1046"/>
        <end position="1088"/>
    </location>
</feature>
<name>A0A7W5V5C4_9ACTN</name>
<dbReference type="InterPro" id="IPR038729">
    <property type="entry name" value="Rad50/SbcC_AAA"/>
</dbReference>
<dbReference type="InterPro" id="IPR027417">
    <property type="entry name" value="P-loop_NTPase"/>
</dbReference>
<keyword evidence="4" id="KW-0175">Coiled coil</keyword>
<comment type="similarity">
    <text evidence="1">Belongs to the SMC family. SbcC subfamily.</text>
</comment>
<evidence type="ECO:0000313" key="7">
    <source>
        <dbReference type="EMBL" id="MBB3726388.1"/>
    </source>
</evidence>
<comment type="caution">
    <text evidence="7">The sequence shown here is derived from an EMBL/GenBank/DDBJ whole genome shotgun (WGS) entry which is preliminary data.</text>
</comment>
<comment type="subunit">
    <text evidence="2">Heterodimer of SbcC and SbcD.</text>
</comment>
<feature type="region of interest" description="Disordered" evidence="5">
    <location>
        <begin position="393"/>
        <end position="412"/>
    </location>
</feature>
<feature type="domain" description="AAA+ ATPase" evidence="6">
    <location>
        <begin position="27"/>
        <end position="387"/>
    </location>
</feature>
<evidence type="ECO:0000256" key="1">
    <source>
        <dbReference type="ARBA" id="ARBA00006930"/>
    </source>
</evidence>
<evidence type="ECO:0000256" key="5">
    <source>
        <dbReference type="SAM" id="MobiDB-lite"/>
    </source>
</evidence>
<feature type="coiled-coil region" evidence="4">
    <location>
        <begin position="1398"/>
        <end position="1425"/>
    </location>
</feature>
<evidence type="ECO:0000256" key="4">
    <source>
        <dbReference type="SAM" id="Coils"/>
    </source>
</evidence>
<keyword evidence="8" id="KW-1185">Reference proteome</keyword>
<dbReference type="GO" id="GO:0016887">
    <property type="term" value="F:ATP hydrolysis activity"/>
    <property type="evidence" value="ECO:0007669"/>
    <property type="project" value="InterPro"/>
</dbReference>
<feature type="compositionally biased region" description="Low complexity" evidence="5">
    <location>
        <begin position="402"/>
        <end position="412"/>
    </location>
</feature>
<evidence type="ECO:0000259" key="6">
    <source>
        <dbReference type="SMART" id="SM00382"/>
    </source>
</evidence>
<gene>
    <name evidence="7" type="ORF">FHR33_002248</name>
</gene>
<keyword evidence="7" id="KW-0269">Exonuclease</keyword>
<reference evidence="7 8" key="1">
    <citation type="submission" date="2020-08" db="EMBL/GenBank/DDBJ databases">
        <title>Sequencing the genomes of 1000 actinobacteria strains.</title>
        <authorList>
            <person name="Klenk H.-P."/>
        </authorList>
    </citation>
    <scope>NUCLEOTIDE SEQUENCE [LARGE SCALE GENOMIC DNA]</scope>
    <source>
        <strain evidence="7 8">DSM 44320</strain>
    </source>
</reference>
<dbReference type="Pfam" id="PF13476">
    <property type="entry name" value="AAA_23"/>
    <property type="match status" value="1"/>
</dbReference>
<feature type="coiled-coil region" evidence="4">
    <location>
        <begin position="726"/>
        <end position="753"/>
    </location>
</feature>
<feature type="compositionally biased region" description="Pro residues" evidence="5">
    <location>
        <begin position="554"/>
        <end position="567"/>
    </location>
</feature>
<feature type="region of interest" description="Disordered" evidence="5">
    <location>
        <begin position="1146"/>
        <end position="1203"/>
    </location>
</feature>
<dbReference type="PANTHER" id="PTHR32114:SF2">
    <property type="entry name" value="ABC TRANSPORTER ABCH.3"/>
    <property type="match status" value="1"/>
</dbReference>
<proteinExistence type="inferred from homology"/>
<dbReference type="SMART" id="SM00382">
    <property type="entry name" value="AAA"/>
    <property type="match status" value="1"/>
</dbReference>
<dbReference type="InterPro" id="IPR003593">
    <property type="entry name" value="AAA+_ATPase"/>
</dbReference>
<dbReference type="GO" id="GO:0004527">
    <property type="term" value="F:exonuclease activity"/>
    <property type="evidence" value="ECO:0007669"/>
    <property type="project" value="UniProtKB-KW"/>
</dbReference>
<dbReference type="GO" id="GO:0006302">
    <property type="term" value="P:double-strand break repair"/>
    <property type="evidence" value="ECO:0007669"/>
    <property type="project" value="InterPro"/>
</dbReference>
<keyword evidence="7" id="KW-0540">Nuclease</keyword>
<protein>
    <recommendedName>
        <fullName evidence="3">Nuclease SbcCD subunit C</fullName>
    </recommendedName>
</protein>
<evidence type="ECO:0000256" key="3">
    <source>
        <dbReference type="ARBA" id="ARBA00013368"/>
    </source>
</evidence>
<feature type="compositionally biased region" description="Basic and acidic residues" evidence="5">
    <location>
        <begin position="1077"/>
        <end position="1086"/>
    </location>
</feature>